<evidence type="ECO:0000313" key="1">
    <source>
        <dbReference type="EMBL" id="SNB75293.1"/>
    </source>
</evidence>
<evidence type="ECO:0000313" key="2">
    <source>
        <dbReference type="Proteomes" id="UP000197065"/>
    </source>
</evidence>
<dbReference type="AlphaFoldDB" id="A0A212RRU3"/>
<keyword evidence="2" id="KW-1185">Reference proteome</keyword>
<dbReference type="Gene3D" id="3.40.30.10">
    <property type="entry name" value="Glutaredoxin"/>
    <property type="match status" value="1"/>
</dbReference>
<dbReference type="InterPro" id="IPR036249">
    <property type="entry name" value="Thioredoxin-like_sf"/>
</dbReference>
<proteinExistence type="predicted"/>
<organism evidence="1 2">
    <name type="scientific">Arboricoccus pini</name>
    <dbReference type="NCBI Taxonomy" id="1963835"/>
    <lineage>
        <taxon>Bacteria</taxon>
        <taxon>Pseudomonadati</taxon>
        <taxon>Pseudomonadota</taxon>
        <taxon>Alphaproteobacteria</taxon>
        <taxon>Geminicoccales</taxon>
        <taxon>Geminicoccaceae</taxon>
        <taxon>Arboricoccus</taxon>
    </lineage>
</organism>
<gene>
    <name evidence="1" type="ORF">SAMN07250955_11317</name>
</gene>
<protein>
    <submittedName>
        <fullName evidence="1">Thioredoxin</fullName>
    </submittedName>
</protein>
<dbReference type="Proteomes" id="UP000197065">
    <property type="component" value="Unassembled WGS sequence"/>
</dbReference>
<sequence length="125" mass="14311">MESAVPGFFTHFAMRPVSSANLEEILAEPNAPRYAILFLWGRNCPNCEVAKRALMQQPERFQWQDVRWLHANVYDDLDMATRFGLHGIPTFFLFKGARKVGRITSWPGISEFIAGIDRQLTQPLS</sequence>
<accession>A0A212RRU3</accession>
<name>A0A212RRU3_9PROT</name>
<reference evidence="1 2" key="1">
    <citation type="submission" date="2017-06" db="EMBL/GenBank/DDBJ databases">
        <authorList>
            <person name="Kim H.J."/>
            <person name="Triplett B.A."/>
        </authorList>
    </citation>
    <scope>NUCLEOTIDE SEQUENCE [LARGE SCALE GENOMIC DNA]</scope>
    <source>
        <strain evidence="1 2">B29T1</strain>
    </source>
</reference>
<dbReference type="CDD" id="cd02947">
    <property type="entry name" value="TRX_family"/>
    <property type="match status" value="1"/>
</dbReference>
<dbReference type="EMBL" id="FYEH01000013">
    <property type="protein sequence ID" value="SNB75293.1"/>
    <property type="molecule type" value="Genomic_DNA"/>
</dbReference>
<dbReference type="SUPFAM" id="SSF52833">
    <property type="entry name" value="Thioredoxin-like"/>
    <property type="match status" value="1"/>
</dbReference>
<dbReference type="RefSeq" id="WP_243389908.1">
    <property type="nucleotide sequence ID" value="NZ_FYEH01000013.1"/>
</dbReference>